<dbReference type="InterPro" id="IPR027417">
    <property type="entry name" value="P-loop_NTPase"/>
</dbReference>
<dbReference type="STRING" id="454130.A0A0U5FPG9"/>
<dbReference type="InterPro" id="IPR054471">
    <property type="entry name" value="GPIID_WHD"/>
</dbReference>
<dbReference type="Pfam" id="PF22939">
    <property type="entry name" value="WHD_GPIID"/>
    <property type="match status" value="1"/>
</dbReference>
<dbReference type="Pfam" id="PF24883">
    <property type="entry name" value="NPHP3_N"/>
    <property type="match status" value="1"/>
</dbReference>
<dbReference type="InterPro" id="IPR036322">
    <property type="entry name" value="WD40_repeat_dom_sf"/>
</dbReference>
<dbReference type="Gene3D" id="3.40.50.300">
    <property type="entry name" value="P-loop containing nucleotide triphosphate hydrolases"/>
    <property type="match status" value="1"/>
</dbReference>
<evidence type="ECO:0000256" key="4">
    <source>
        <dbReference type="ARBA" id="ARBA00038415"/>
    </source>
</evidence>
<dbReference type="EMBL" id="CDMC01000001">
    <property type="protein sequence ID" value="CEL01360.1"/>
    <property type="molecule type" value="Genomic_DNA"/>
</dbReference>
<evidence type="ECO:0000256" key="7">
    <source>
        <dbReference type="PROSITE-ProRule" id="PRU00221"/>
    </source>
</evidence>
<evidence type="ECO:0000256" key="2">
    <source>
        <dbReference type="ARBA" id="ARBA00022574"/>
    </source>
</evidence>
<dbReference type="Pfam" id="PF00400">
    <property type="entry name" value="WD40"/>
    <property type="match status" value="5"/>
</dbReference>
<dbReference type="OrthoDB" id="674604at2759"/>
<evidence type="ECO:0000313" key="10">
    <source>
        <dbReference type="Proteomes" id="UP000054771"/>
    </source>
</evidence>
<feature type="repeat" description="WD" evidence="7">
    <location>
        <begin position="949"/>
        <end position="983"/>
    </location>
</feature>
<keyword evidence="10" id="KW-1185">Reference proteome</keyword>
<dbReference type="PANTHER" id="PTHR22847">
    <property type="entry name" value="WD40 REPEAT PROTEIN"/>
    <property type="match status" value="1"/>
</dbReference>
<feature type="repeat" description="WD" evidence="7">
    <location>
        <begin position="1192"/>
        <end position="1233"/>
    </location>
</feature>
<gene>
    <name evidence="9" type="ORF">ASPCAL00944</name>
</gene>
<dbReference type="GO" id="GO:1990234">
    <property type="term" value="C:transferase complex"/>
    <property type="evidence" value="ECO:0007669"/>
    <property type="project" value="UniProtKB-ARBA"/>
</dbReference>
<evidence type="ECO:0000256" key="5">
    <source>
        <dbReference type="ARBA" id="ARBA00039789"/>
    </source>
</evidence>
<evidence type="ECO:0000313" key="9">
    <source>
        <dbReference type="EMBL" id="CEL01360.1"/>
    </source>
</evidence>
<feature type="domain" description="NACHT" evidence="8">
    <location>
        <begin position="367"/>
        <end position="511"/>
    </location>
</feature>
<dbReference type="SUPFAM" id="SSF52540">
    <property type="entry name" value="P-loop containing nucleoside triphosphate hydrolases"/>
    <property type="match status" value="1"/>
</dbReference>
<feature type="repeat" description="WD" evidence="7">
    <location>
        <begin position="1274"/>
        <end position="1315"/>
    </location>
</feature>
<dbReference type="Gene3D" id="2.130.10.10">
    <property type="entry name" value="YVTN repeat-like/Quinoprotein amine dehydrogenase"/>
    <property type="match status" value="3"/>
</dbReference>
<dbReference type="InterPro" id="IPR031359">
    <property type="entry name" value="NACHT_N"/>
</dbReference>
<feature type="repeat" description="WD" evidence="7">
    <location>
        <begin position="1027"/>
        <end position="1067"/>
    </location>
</feature>
<dbReference type="InterPro" id="IPR056884">
    <property type="entry name" value="NPHP3-like_N"/>
</dbReference>
<comment type="similarity">
    <text evidence="4">Belongs to the WD repeat MDV1/CAF4 family.</text>
</comment>
<organism evidence="9 10">
    <name type="scientific">Aspergillus calidoustus</name>
    <dbReference type="NCBI Taxonomy" id="454130"/>
    <lineage>
        <taxon>Eukaryota</taxon>
        <taxon>Fungi</taxon>
        <taxon>Dikarya</taxon>
        <taxon>Ascomycota</taxon>
        <taxon>Pezizomycotina</taxon>
        <taxon>Eurotiomycetes</taxon>
        <taxon>Eurotiomycetidae</taxon>
        <taxon>Eurotiales</taxon>
        <taxon>Aspergillaceae</taxon>
        <taxon>Aspergillus</taxon>
        <taxon>Aspergillus subgen. Nidulantes</taxon>
    </lineage>
</organism>
<dbReference type="PROSITE" id="PS00678">
    <property type="entry name" value="WD_REPEATS_1"/>
    <property type="match status" value="3"/>
</dbReference>
<keyword evidence="3" id="KW-0677">Repeat</keyword>
<dbReference type="SMART" id="SM00320">
    <property type="entry name" value="WD40"/>
    <property type="match status" value="10"/>
</dbReference>
<evidence type="ECO:0000256" key="3">
    <source>
        <dbReference type="ARBA" id="ARBA00022737"/>
    </source>
</evidence>
<dbReference type="PROSITE" id="PS50294">
    <property type="entry name" value="WD_REPEATS_REGION"/>
    <property type="match status" value="1"/>
</dbReference>
<dbReference type="SUPFAM" id="SSF50978">
    <property type="entry name" value="WD40 repeat-like"/>
    <property type="match status" value="2"/>
</dbReference>
<feature type="repeat" description="WD" evidence="7">
    <location>
        <begin position="984"/>
        <end position="1025"/>
    </location>
</feature>
<proteinExistence type="inferred from homology"/>
<reference evidence="10" key="1">
    <citation type="journal article" date="2016" name="Genome Announc.">
        <title>Draft genome sequences of fungus Aspergillus calidoustus.</title>
        <authorList>
            <person name="Horn F."/>
            <person name="Linde J."/>
            <person name="Mattern D.J."/>
            <person name="Walther G."/>
            <person name="Guthke R."/>
            <person name="Scherlach K."/>
            <person name="Martin K."/>
            <person name="Brakhage A.A."/>
            <person name="Petzke L."/>
            <person name="Valiante V."/>
        </authorList>
    </citation>
    <scope>NUCLEOTIDE SEQUENCE [LARGE SCALE GENOMIC DNA]</scope>
    <source>
        <strain evidence="10">SF006504</strain>
    </source>
</reference>
<keyword evidence="2 7" id="KW-0853">WD repeat</keyword>
<dbReference type="InterPro" id="IPR019775">
    <property type="entry name" value="WD40_repeat_CS"/>
</dbReference>
<dbReference type="PROSITE" id="PS50082">
    <property type="entry name" value="WD_REPEATS_2"/>
    <property type="match status" value="6"/>
</dbReference>
<dbReference type="InterPro" id="IPR007111">
    <property type="entry name" value="NACHT_NTPase"/>
</dbReference>
<dbReference type="InterPro" id="IPR015943">
    <property type="entry name" value="WD40/YVTN_repeat-like_dom_sf"/>
</dbReference>
<dbReference type="PANTHER" id="PTHR22847:SF637">
    <property type="entry name" value="WD REPEAT DOMAIN 5B"/>
    <property type="match status" value="1"/>
</dbReference>
<protein>
    <recommendedName>
        <fullName evidence="5">Mitochondrial division protein 1</fullName>
    </recommendedName>
</protein>
<dbReference type="CDD" id="cd00200">
    <property type="entry name" value="WD40"/>
    <property type="match status" value="1"/>
</dbReference>
<comment type="subcellular location">
    <subcellularLocation>
        <location evidence="1">Mitochondrion outer membrane</location>
        <topology evidence="1">Peripheral membrane protein</topology>
        <orientation evidence="1">Cytoplasmic side</orientation>
    </subcellularLocation>
</comment>
<dbReference type="Pfam" id="PF17100">
    <property type="entry name" value="NACHT_N"/>
    <property type="match status" value="1"/>
</dbReference>
<dbReference type="InterPro" id="IPR001680">
    <property type="entry name" value="WD40_rpt"/>
</dbReference>
<sequence length="1500" mass="167075">MASSPSFLDRLKIRRSKNQPHLPSHASNPANAANTVAVAADSSLDHDNGTTGERIWSQAYDWLKEQDSELVAAYEKVLSRELAVAGTQSDAIETKDPRKRQAQMEALVQIGMNKLQGRNVRVERAVQSVLGVSSVIGTALQPVPQAALAWVGVSFALQVLVNATTENRALYEGVSYVAIRMDWYCELSQLLLRENTNSGALPADLRLKFKDRILNLYTVLLSYLMKSVCSCYRSRAYRYFQNTLKLNDWEGGLKDIREAEQLVQHDMTQYSTQQVRLELEELATAAQNRHAQLLANIQKATLDHAAQAASTKRDESDNQLLRQLCLTDPRLDMIRIEQTKDRLLEGSCNWIFDRSDFVNWLEGDSCSLYWIKGGPGKGKTMLLIGIIRRMLDRSPHGLLPIFFCQNADPNLNNGTAILRGLIYQLAVQAKSARSYIREAYDTRGQSLFDDANAFFALSKIFLQMLEHPGLPKVYIILDALDECEADLDPLLALLTESVCCSKLRCLVSSRPRSEIRNSLTGSGVYYELDLDGGALADVRDVVEAYIDHEIESLTERKNYNEELQEEVRDYLQSHAGDTFLWVALVCKQLRRTRGWETSSVLKTFPAGLDGLYGRMFEQVNQLDMDSSDTSTYCRQIIAAVAIAYRPLTLDELGIVANLPPQLTENISFLEEIVDLCGNFLTVRQQTVYFVHQSAKEYLSADREQGVFPDGRARVHSGIVSRGLKSMSRTLQRNVCNLSTPARSLNKLKRPTSDPLGRVAYMCVYWIDHLVELSAETQRQLGLCNSGAIDVFIREHFLHWLEALSLLHSLRAGEESVTKLVKTVEQGGCTSVLGLILHDAKYFVEYHRRMIEGAPLQVYSSSVLFSPTSSRVRHLFEDQVPSWIKGRPLMEENWNLHLHALTEEGSWKPSIAFFGDGQFLAAACTYKNEIEIWNTKTRTIENVLTGHYDVRAIAVSADQSKLVSGSSRGTVKVWNLSTGELSATFAASDHRVYLLAFSSDSSLVASGFDDGTVRVWNVQTGTAQGVLTTGLVDDVRSFAFIANRDLLLGGLDGNLRVWDADTGTIETILEMKLGMIFSVAVMADGARATICAQRGVQIWDFRRKRLSRELVRSAGGFRAFLAFSSKDTHLAAGPYDGVIQLWQTATGTIQRTIRFDHYVWSMAISSDGQKVAISTTARVYLWNADVQPCVTALAHLKSRITTVKVSPCQKWIATGTNDGTLGIWDRKTGSLVRMLGGHINNVHSVVISRLGDRLLSGSMEQIRIWEVATWTTIHVLESGSRVVGVALSIDEKKVFSATEDGTICIWDADTGVRLKSTDTQTTPISLTSFSPDGQLIAWAYSGKVETRSIETGEVQQIYRRGRSYVGDIAISPNGKYLAMGSMGDIIAIRDVQTGILQQIVKGASRKIDFGDDGSTLITNKARIALDWSLPRGSKTDAKWQGYGVDKNGEWVTWNGRRLLRLPAECSYGESAVTDQILVLPYEATRIIILEFEQGVDPFEGY</sequence>
<comment type="function">
    <text evidence="6">Involved in mitochondrial fission. Acts as an adapter protein required to form mitochondrial fission complexes. Formation of these complexes is required to promote constriction and fission of the mitochondrial compartment at a late step in mitochondrial division.</text>
</comment>
<evidence type="ECO:0000256" key="6">
    <source>
        <dbReference type="ARBA" id="ARBA00043913"/>
    </source>
</evidence>
<dbReference type="PROSITE" id="PS50837">
    <property type="entry name" value="NACHT"/>
    <property type="match status" value="1"/>
</dbReference>
<dbReference type="GO" id="GO:0005741">
    <property type="term" value="C:mitochondrial outer membrane"/>
    <property type="evidence" value="ECO:0007669"/>
    <property type="project" value="UniProtKB-SubCell"/>
</dbReference>
<evidence type="ECO:0000256" key="1">
    <source>
        <dbReference type="ARBA" id="ARBA00004570"/>
    </source>
</evidence>
<name>A0A0U5FPG9_ASPCI</name>
<accession>A0A0U5FPG9</accession>
<feature type="repeat" description="WD" evidence="7">
    <location>
        <begin position="1120"/>
        <end position="1151"/>
    </location>
</feature>
<evidence type="ECO:0000259" key="8">
    <source>
        <dbReference type="PROSITE" id="PS50837"/>
    </source>
</evidence>
<dbReference type="OMA" id="TIKPAMG"/>
<dbReference type="Proteomes" id="UP000054771">
    <property type="component" value="Unassembled WGS sequence"/>
</dbReference>